<accession>A0ABT5ZB28</accession>
<keyword evidence="4" id="KW-1185">Reference proteome</keyword>
<feature type="domain" description="Thioredoxin-like fold" evidence="2">
    <location>
        <begin position="22"/>
        <end position="174"/>
    </location>
</feature>
<evidence type="ECO:0000313" key="4">
    <source>
        <dbReference type="Proteomes" id="UP001220022"/>
    </source>
</evidence>
<dbReference type="InterPro" id="IPR036249">
    <property type="entry name" value="Thioredoxin-like_sf"/>
</dbReference>
<evidence type="ECO:0000313" key="3">
    <source>
        <dbReference type="EMBL" id="MDF2261050.1"/>
    </source>
</evidence>
<dbReference type="Pfam" id="PF13462">
    <property type="entry name" value="Thioredoxin_4"/>
    <property type="match status" value="1"/>
</dbReference>
<dbReference type="CDD" id="cd02972">
    <property type="entry name" value="DsbA_family"/>
    <property type="match status" value="1"/>
</dbReference>
<reference evidence="3 4" key="1">
    <citation type="submission" date="2023-03" db="EMBL/GenBank/DDBJ databases">
        <title>Draft genome sequence of type strain Streptomyces ferralitis JCM 14344.</title>
        <authorList>
            <person name="Klaysubun C."/>
            <person name="Duangmal K."/>
        </authorList>
    </citation>
    <scope>NUCLEOTIDE SEQUENCE [LARGE SCALE GENOMIC DNA]</scope>
    <source>
        <strain evidence="3 4">JCM 14344</strain>
    </source>
</reference>
<dbReference type="Proteomes" id="UP001220022">
    <property type="component" value="Unassembled WGS sequence"/>
</dbReference>
<sequence>MHPQATTPRPARVPHGANEEGDGIVIGDGPVSLDAYIDFQCPYCRQFTGTSGPLLDGLLADGRITAIYHPMSFLDAMSTNHYSARASAASGCAADSGSFVEYAYALFANQPPEGGPGLTDEELVVLGATAGLTGAFADCVRLGAHRDWPPYVTSRAYQRGVRGTPTVLVEGAPVPPHPSLIRSAVARVLPHMV</sequence>
<dbReference type="RefSeq" id="WP_275822265.1">
    <property type="nucleotide sequence ID" value="NZ_BAAANM010000031.1"/>
</dbReference>
<gene>
    <name evidence="3" type="ORF">P2L57_36630</name>
</gene>
<dbReference type="EMBL" id="JARHTQ010000046">
    <property type="protein sequence ID" value="MDF2261050.1"/>
    <property type="molecule type" value="Genomic_DNA"/>
</dbReference>
<name>A0ABT5ZB28_9ACTN</name>
<proteinExistence type="predicted"/>
<dbReference type="Gene3D" id="3.40.30.10">
    <property type="entry name" value="Glutaredoxin"/>
    <property type="match status" value="1"/>
</dbReference>
<organism evidence="3 4">
    <name type="scientific">Streptantibioticus ferralitis</name>
    <dbReference type="NCBI Taxonomy" id="236510"/>
    <lineage>
        <taxon>Bacteria</taxon>
        <taxon>Bacillati</taxon>
        <taxon>Actinomycetota</taxon>
        <taxon>Actinomycetes</taxon>
        <taxon>Kitasatosporales</taxon>
        <taxon>Streptomycetaceae</taxon>
        <taxon>Streptantibioticus</taxon>
    </lineage>
</organism>
<dbReference type="SUPFAM" id="SSF52833">
    <property type="entry name" value="Thioredoxin-like"/>
    <property type="match status" value="1"/>
</dbReference>
<evidence type="ECO:0000259" key="2">
    <source>
        <dbReference type="Pfam" id="PF13462"/>
    </source>
</evidence>
<comment type="caution">
    <text evidence="3">The sequence shown here is derived from an EMBL/GenBank/DDBJ whole genome shotgun (WGS) entry which is preliminary data.</text>
</comment>
<protein>
    <submittedName>
        <fullName evidence="3">Thioredoxin domain-containing protein</fullName>
    </submittedName>
</protein>
<evidence type="ECO:0000256" key="1">
    <source>
        <dbReference type="SAM" id="MobiDB-lite"/>
    </source>
</evidence>
<feature type="region of interest" description="Disordered" evidence="1">
    <location>
        <begin position="1"/>
        <end position="23"/>
    </location>
</feature>
<dbReference type="InterPro" id="IPR012336">
    <property type="entry name" value="Thioredoxin-like_fold"/>
</dbReference>